<dbReference type="STRING" id="1235788.C802_01062"/>
<reference evidence="2 3" key="1">
    <citation type="submission" date="2013-04" db="EMBL/GenBank/DDBJ databases">
        <title>The Genome Sequence of Bacteroides massiliensis dnLKV3.</title>
        <authorList>
            <consortium name="The Broad Institute Genomics Platform"/>
            <consortium name="The Broad Institute Genome Sequencing Center for Infectious Disease"/>
            <person name="Earl A."/>
            <person name="Xavier R."/>
            <person name="Kuhn K."/>
            <person name="Stappenbeck T."/>
            <person name="Walker B."/>
            <person name="Young S."/>
            <person name="Zeng Q."/>
            <person name="Gargeya S."/>
            <person name="Fitzgerald M."/>
            <person name="Haas B."/>
            <person name="Abouelleil A."/>
            <person name="Allen A.W."/>
            <person name="Alvarado L."/>
            <person name="Arachchi H.M."/>
            <person name="Berlin A.M."/>
            <person name="Chapman S.B."/>
            <person name="Gainer-Dewar J."/>
            <person name="Goldberg J."/>
            <person name="Griggs A."/>
            <person name="Gujja S."/>
            <person name="Hansen M."/>
            <person name="Howarth C."/>
            <person name="Imamovic A."/>
            <person name="Ireland A."/>
            <person name="Larimer J."/>
            <person name="McCowan C."/>
            <person name="Murphy C."/>
            <person name="Pearson M."/>
            <person name="Poon T.W."/>
            <person name="Priest M."/>
            <person name="Roberts A."/>
            <person name="Saif S."/>
            <person name="Shea T."/>
            <person name="Sisk P."/>
            <person name="Sykes S."/>
            <person name="Wortman J."/>
            <person name="Nusbaum C."/>
            <person name="Birren B."/>
        </authorList>
    </citation>
    <scope>NUCLEOTIDE SEQUENCE [LARGE SCALE GENOMIC DNA]</scope>
    <source>
        <strain evidence="3">dnLKV3</strain>
    </source>
</reference>
<evidence type="ECO:0000313" key="3">
    <source>
        <dbReference type="Proteomes" id="UP000014200"/>
    </source>
</evidence>
<gene>
    <name evidence="2" type="ORF">C802_01062</name>
</gene>
<comment type="caution">
    <text evidence="2">The sequence shown here is derived from an EMBL/GenBank/DDBJ whole genome shotgun (WGS) entry which is preliminary data.</text>
</comment>
<accession>R9IC15</accession>
<keyword evidence="1" id="KW-0472">Membrane</keyword>
<keyword evidence="3" id="KW-1185">Reference proteome</keyword>
<dbReference type="OrthoDB" id="1100908at2"/>
<dbReference type="Proteomes" id="UP000014200">
    <property type="component" value="Unassembled WGS sequence"/>
</dbReference>
<dbReference type="EMBL" id="ASSP01000006">
    <property type="protein sequence ID" value="EOS15045.1"/>
    <property type="molecule type" value="Genomic_DNA"/>
</dbReference>
<evidence type="ECO:0000256" key="1">
    <source>
        <dbReference type="SAM" id="Phobius"/>
    </source>
</evidence>
<evidence type="ECO:0008006" key="4">
    <source>
        <dbReference type="Google" id="ProtNLM"/>
    </source>
</evidence>
<feature type="transmembrane region" description="Helical" evidence="1">
    <location>
        <begin position="6"/>
        <end position="23"/>
    </location>
</feature>
<dbReference type="PATRIC" id="fig|1235788.3.peg.1083"/>
<proteinExistence type="predicted"/>
<keyword evidence="1" id="KW-1133">Transmembrane helix</keyword>
<dbReference type="HOGENOM" id="CLU_747336_0_0_10"/>
<dbReference type="AlphaFoldDB" id="R9IC15"/>
<dbReference type="GeneID" id="82155512"/>
<name>R9IC15_9BACT</name>
<dbReference type="RefSeq" id="WP_016275491.1">
    <property type="nucleotide sequence ID" value="NZ_CAONFL010000004.1"/>
</dbReference>
<sequence>MKTFIYIFRCIIIVVLVVVMNSCSKRVVDDSISVLLEEQALSNAVPLEAHDVWYPFDSIYSNRFYVYADTILVVENKKAAGNFLDFYNIRNRNLIARKLPFGEGPGELLFAQMIYEGNVMRVTDYINRRLYNVEIDKVLSNSNYNPELASFSKSIIVTSAPVSYGDSILCINPFHYVHQQAGIDQQPPRIIAMTDKNPNPSIPMDFDYMTVNVGQGLLGANACLGKIFFASFDISSIEFYNSDLKLVKNVLGPVMLPETKLSISIDNNGKHDVCYKGMDQPEAYTGFTIFNDKLYFIYTGRSIIWDNVKDYYSYILCFDWNGNFLKSYSAPVRINTLSVSVSEPNVFYATIKDEENNPKLIKLTPTNTGE</sequence>
<protein>
    <recommendedName>
        <fullName evidence="4">6-bladed beta-propeller</fullName>
    </recommendedName>
</protein>
<keyword evidence="1" id="KW-0812">Transmembrane</keyword>
<evidence type="ECO:0000313" key="2">
    <source>
        <dbReference type="EMBL" id="EOS15045.1"/>
    </source>
</evidence>
<organism evidence="2 3">
    <name type="scientific">Phocaeicola sartorii</name>
    <dbReference type="NCBI Taxonomy" id="671267"/>
    <lineage>
        <taxon>Bacteria</taxon>
        <taxon>Pseudomonadati</taxon>
        <taxon>Bacteroidota</taxon>
        <taxon>Bacteroidia</taxon>
        <taxon>Bacteroidales</taxon>
        <taxon>Bacteroidaceae</taxon>
        <taxon>Phocaeicola</taxon>
    </lineage>
</organism>